<dbReference type="SMART" id="SM00382">
    <property type="entry name" value="AAA"/>
    <property type="match status" value="1"/>
</dbReference>
<dbReference type="AlphaFoldDB" id="A0A1J5N1A1"/>
<proteinExistence type="predicted"/>
<dbReference type="GO" id="GO:0005524">
    <property type="term" value="F:ATP binding"/>
    <property type="evidence" value="ECO:0007669"/>
    <property type="project" value="UniProtKB-KW"/>
</dbReference>
<dbReference type="InterPro" id="IPR001789">
    <property type="entry name" value="Sig_transdc_resp-reg_receiver"/>
</dbReference>
<evidence type="ECO:0000256" key="2">
    <source>
        <dbReference type="ARBA" id="ARBA00022840"/>
    </source>
</evidence>
<organism evidence="10 11">
    <name type="scientific">Pseudodesulfovibrio hydrargyri</name>
    <dbReference type="NCBI Taxonomy" id="2125990"/>
    <lineage>
        <taxon>Bacteria</taxon>
        <taxon>Pseudomonadati</taxon>
        <taxon>Thermodesulfobacteriota</taxon>
        <taxon>Desulfovibrionia</taxon>
        <taxon>Desulfovibrionales</taxon>
        <taxon>Desulfovibrionaceae</taxon>
    </lineage>
</organism>
<dbReference type="Gene3D" id="1.10.8.60">
    <property type="match status" value="1"/>
</dbReference>
<dbReference type="FunFam" id="3.40.50.300:FF:000006">
    <property type="entry name" value="DNA-binding transcriptional regulator NtrC"/>
    <property type="match status" value="1"/>
</dbReference>
<dbReference type="SUPFAM" id="SSF46689">
    <property type="entry name" value="Homeodomain-like"/>
    <property type="match status" value="1"/>
</dbReference>
<evidence type="ECO:0000313" key="10">
    <source>
        <dbReference type="EMBL" id="OIQ52390.1"/>
    </source>
</evidence>
<dbReference type="InterPro" id="IPR025943">
    <property type="entry name" value="Sigma_54_int_dom_ATP-bd_2"/>
</dbReference>
<evidence type="ECO:0000313" key="11">
    <source>
        <dbReference type="Proteomes" id="UP000181901"/>
    </source>
</evidence>
<feature type="domain" description="Response regulatory" evidence="9">
    <location>
        <begin position="3"/>
        <end position="117"/>
    </location>
</feature>
<dbReference type="InterPro" id="IPR011006">
    <property type="entry name" value="CheY-like_superfamily"/>
</dbReference>
<keyword evidence="4" id="KW-0238">DNA-binding</keyword>
<dbReference type="InterPro" id="IPR025662">
    <property type="entry name" value="Sigma_54_int_dom_ATP-bd_1"/>
</dbReference>
<dbReference type="GO" id="GO:0006355">
    <property type="term" value="P:regulation of DNA-templated transcription"/>
    <property type="evidence" value="ECO:0007669"/>
    <property type="project" value="InterPro"/>
</dbReference>
<dbReference type="PROSITE" id="PS00688">
    <property type="entry name" value="SIGMA54_INTERACT_3"/>
    <property type="match status" value="1"/>
</dbReference>
<dbReference type="RefSeq" id="WP_071544450.1">
    <property type="nucleotide sequence ID" value="NZ_LKAQ01000001.1"/>
</dbReference>
<keyword evidence="5" id="KW-0804">Transcription</keyword>
<evidence type="ECO:0000256" key="1">
    <source>
        <dbReference type="ARBA" id="ARBA00022741"/>
    </source>
</evidence>
<dbReference type="PROSITE" id="PS50045">
    <property type="entry name" value="SIGMA54_INTERACT_4"/>
    <property type="match status" value="1"/>
</dbReference>
<dbReference type="GO" id="GO:0003677">
    <property type="term" value="F:DNA binding"/>
    <property type="evidence" value="ECO:0007669"/>
    <property type="project" value="UniProtKB-KW"/>
</dbReference>
<keyword evidence="3" id="KW-0805">Transcription regulation</keyword>
<dbReference type="PANTHER" id="PTHR32071:SF113">
    <property type="entry name" value="ALGINATE BIOSYNTHESIS TRANSCRIPTIONAL REGULATORY PROTEIN ALGB"/>
    <property type="match status" value="1"/>
</dbReference>
<dbReference type="PROSITE" id="PS00675">
    <property type="entry name" value="SIGMA54_INTERACT_1"/>
    <property type="match status" value="1"/>
</dbReference>
<dbReference type="Pfam" id="PF00158">
    <property type="entry name" value="Sigma54_activat"/>
    <property type="match status" value="1"/>
</dbReference>
<dbReference type="PANTHER" id="PTHR32071">
    <property type="entry name" value="TRANSCRIPTIONAL REGULATORY PROTEIN"/>
    <property type="match status" value="1"/>
</dbReference>
<dbReference type="SUPFAM" id="SSF52540">
    <property type="entry name" value="P-loop containing nucleoside triphosphate hydrolases"/>
    <property type="match status" value="1"/>
</dbReference>
<sequence length="469" mass="52332">MTDILIVDGDAAFAGGLAKSLLEHGFASNSCNSLSRALGILHTGSFKAVLLGDDLPDGDVVDYLAHIREVPSFPEAIIVTRRRDPDIAERAIQSGAWNYVTKPLNLQRLLVLLERVITYHTKVHSGFCPVSLRRQGIIGNSRPMLTCLDAVAQAATSDINVLLIGETGTGKELFARSIHKNSPRRDKPFVVVDCAAMPDTLAESLLFGHERGAFTSADAPTVGLVKQADGGTLFLDEVGELPMPLQKVFLRVLEGRSFRPVGGTREINSDFRLLAATNRDLERMVEGGEFRRDLYFRLRGMHIRLPALRDITEDINEMTCKFIQRHCEKLKMSTKGFSPDFLDALMHYQWPGNVRELIHTLEQALSRAGNDAVLFPRHLPKAIRAQIARRAMEPEHREAKPAHHHEIAPPEAFPDMRTYRDQQIAQSEERYLKNLMELTGGDIPSSCQISGLSRARLYALLKLYGITRK</sequence>
<dbReference type="Pfam" id="PF00072">
    <property type="entry name" value="Response_reg"/>
    <property type="match status" value="1"/>
</dbReference>
<feature type="compositionally biased region" description="Basic and acidic residues" evidence="7">
    <location>
        <begin position="395"/>
        <end position="408"/>
    </location>
</feature>
<keyword evidence="1" id="KW-0547">Nucleotide-binding</keyword>
<keyword evidence="2" id="KW-0067">ATP-binding</keyword>
<evidence type="ECO:0000256" key="6">
    <source>
        <dbReference type="PROSITE-ProRule" id="PRU00169"/>
    </source>
</evidence>
<dbReference type="OrthoDB" id="9763792at2"/>
<dbReference type="Proteomes" id="UP000181901">
    <property type="component" value="Unassembled WGS sequence"/>
</dbReference>
<dbReference type="Gene3D" id="3.40.50.2300">
    <property type="match status" value="1"/>
</dbReference>
<dbReference type="CDD" id="cd00009">
    <property type="entry name" value="AAA"/>
    <property type="match status" value="1"/>
</dbReference>
<protein>
    <submittedName>
        <fullName evidence="10">Transcriptional regulatory protein ZraR</fullName>
    </submittedName>
</protein>
<dbReference type="InterPro" id="IPR002078">
    <property type="entry name" value="Sigma_54_int"/>
</dbReference>
<dbReference type="SUPFAM" id="SSF52172">
    <property type="entry name" value="CheY-like"/>
    <property type="match status" value="1"/>
</dbReference>
<comment type="caution">
    <text evidence="10">The sequence shown here is derived from an EMBL/GenBank/DDBJ whole genome shotgun (WGS) entry which is preliminary data.</text>
</comment>
<dbReference type="Gene3D" id="3.40.50.300">
    <property type="entry name" value="P-loop containing nucleotide triphosphate hydrolases"/>
    <property type="match status" value="1"/>
</dbReference>
<dbReference type="InterPro" id="IPR025944">
    <property type="entry name" value="Sigma_54_int_dom_CS"/>
</dbReference>
<evidence type="ECO:0000256" key="7">
    <source>
        <dbReference type="SAM" id="MobiDB-lite"/>
    </source>
</evidence>
<evidence type="ECO:0000256" key="3">
    <source>
        <dbReference type="ARBA" id="ARBA00023015"/>
    </source>
</evidence>
<name>A0A1J5N1A1_9BACT</name>
<dbReference type="SMART" id="SM00448">
    <property type="entry name" value="REC"/>
    <property type="match status" value="1"/>
</dbReference>
<evidence type="ECO:0000256" key="4">
    <source>
        <dbReference type="ARBA" id="ARBA00023125"/>
    </source>
</evidence>
<dbReference type="Pfam" id="PF25601">
    <property type="entry name" value="AAA_lid_14"/>
    <property type="match status" value="1"/>
</dbReference>
<dbReference type="EMBL" id="LKAQ01000001">
    <property type="protein sequence ID" value="OIQ52390.1"/>
    <property type="molecule type" value="Genomic_DNA"/>
</dbReference>
<keyword evidence="11" id="KW-1185">Reference proteome</keyword>
<comment type="caution">
    <text evidence="6">Lacks conserved residue(s) required for the propagation of feature annotation.</text>
</comment>
<dbReference type="InterPro" id="IPR027417">
    <property type="entry name" value="P-loop_NTPase"/>
</dbReference>
<feature type="domain" description="Sigma-54 factor interaction" evidence="8">
    <location>
        <begin position="137"/>
        <end position="366"/>
    </location>
</feature>
<gene>
    <name evidence="10" type="primary">zraR_10</name>
    <name evidence="10" type="ORF">BerOc1_00866</name>
</gene>
<dbReference type="PROSITE" id="PS50110">
    <property type="entry name" value="RESPONSE_REGULATORY"/>
    <property type="match status" value="1"/>
</dbReference>
<evidence type="ECO:0000259" key="8">
    <source>
        <dbReference type="PROSITE" id="PS50045"/>
    </source>
</evidence>
<accession>A0A1J5N1A1</accession>
<evidence type="ECO:0000256" key="5">
    <source>
        <dbReference type="ARBA" id="ARBA00023163"/>
    </source>
</evidence>
<reference evidence="10 11" key="1">
    <citation type="submission" date="2015-09" db="EMBL/GenBank/DDBJ databases">
        <title>Genome of Desulfovibrio dechloracetivorans BerOc1, a mercury methylating strain isolated from highly hydrocarbons and metals contaminated coastal sediments.</title>
        <authorList>
            <person name="Goni Urriza M."/>
            <person name="Gassie C."/>
            <person name="Bouchez O."/>
            <person name="Klopp C."/>
            <person name="Ranchou-Peyruse A."/>
            <person name="Remy G."/>
        </authorList>
    </citation>
    <scope>NUCLEOTIDE SEQUENCE [LARGE SCALE GENOMIC DNA]</scope>
    <source>
        <strain evidence="10 11">BerOc1</strain>
    </source>
</reference>
<dbReference type="CDD" id="cd00156">
    <property type="entry name" value="REC"/>
    <property type="match status" value="1"/>
</dbReference>
<dbReference type="InterPro" id="IPR058031">
    <property type="entry name" value="AAA_lid_NorR"/>
</dbReference>
<evidence type="ECO:0000259" key="9">
    <source>
        <dbReference type="PROSITE" id="PS50110"/>
    </source>
</evidence>
<dbReference type="InterPro" id="IPR009057">
    <property type="entry name" value="Homeodomain-like_sf"/>
</dbReference>
<feature type="region of interest" description="Disordered" evidence="7">
    <location>
        <begin position="395"/>
        <end position="415"/>
    </location>
</feature>
<dbReference type="GO" id="GO:0000160">
    <property type="term" value="P:phosphorelay signal transduction system"/>
    <property type="evidence" value="ECO:0007669"/>
    <property type="project" value="InterPro"/>
</dbReference>
<dbReference type="PROSITE" id="PS00676">
    <property type="entry name" value="SIGMA54_INTERACT_2"/>
    <property type="match status" value="1"/>
</dbReference>
<dbReference type="InterPro" id="IPR003593">
    <property type="entry name" value="AAA+_ATPase"/>
</dbReference>